<keyword evidence="11" id="KW-1185">Reference proteome</keyword>
<dbReference type="RefSeq" id="XP_037887786.1">
    <property type="nucleotide sequence ID" value="XM_038031858.1"/>
</dbReference>
<dbReference type="Pfam" id="PF10525">
    <property type="entry name" value="Engrail_1_C_sig"/>
    <property type="match status" value="1"/>
</dbReference>
<dbReference type="PRINTS" id="PR00026">
    <property type="entry name" value="ENGRAILED"/>
</dbReference>
<reference evidence="12" key="1">
    <citation type="submission" date="2025-08" db="UniProtKB">
        <authorList>
            <consortium name="RefSeq"/>
        </authorList>
    </citation>
    <scope>IDENTIFICATION</scope>
    <source>
        <tissue evidence="12">Whole body pupa</tissue>
    </source>
</reference>
<evidence type="ECO:0000256" key="1">
    <source>
        <dbReference type="ARBA" id="ARBA00004123"/>
    </source>
</evidence>
<evidence type="ECO:0000256" key="9">
    <source>
        <dbReference type="SAM" id="MobiDB-lite"/>
    </source>
</evidence>
<dbReference type="FunFam" id="1.10.10.60:FF:000345">
    <property type="entry name" value="Homeobox protein engrailed-like"/>
    <property type="match status" value="1"/>
</dbReference>
<dbReference type="AlphaFoldDB" id="A0A9C5YXS4"/>
<feature type="compositionally biased region" description="Polar residues" evidence="9">
    <location>
        <begin position="476"/>
        <end position="491"/>
    </location>
</feature>
<keyword evidence="3 6" id="KW-0238">DNA-binding</keyword>
<dbReference type="SUPFAM" id="SSF46689">
    <property type="entry name" value="Homeodomain-like"/>
    <property type="match status" value="1"/>
</dbReference>
<dbReference type="InterPro" id="IPR009057">
    <property type="entry name" value="Homeodomain-like_sf"/>
</dbReference>
<comment type="subcellular location">
    <subcellularLocation>
        <location evidence="1 6 7">Nucleus</location>
    </subcellularLocation>
</comment>
<dbReference type="GO" id="GO:0048513">
    <property type="term" value="P:animal organ development"/>
    <property type="evidence" value="ECO:0007669"/>
    <property type="project" value="UniProtKB-ARBA"/>
</dbReference>
<keyword evidence="2" id="KW-0217">Developmental protein</keyword>
<dbReference type="GeneID" id="119636491"/>
<dbReference type="PANTHER" id="PTHR24341">
    <property type="entry name" value="HOMEOBOX PROTEIN ENGRAILED"/>
    <property type="match status" value="1"/>
</dbReference>
<gene>
    <name evidence="12" type="primary">LOC119636491</name>
</gene>
<evidence type="ECO:0000256" key="4">
    <source>
        <dbReference type="ARBA" id="ARBA00023155"/>
    </source>
</evidence>
<feature type="compositionally biased region" description="Polar residues" evidence="9">
    <location>
        <begin position="542"/>
        <end position="558"/>
    </location>
</feature>
<dbReference type="InterPro" id="IPR001356">
    <property type="entry name" value="HD"/>
</dbReference>
<evidence type="ECO:0000256" key="7">
    <source>
        <dbReference type="RuleBase" id="RU000682"/>
    </source>
</evidence>
<evidence type="ECO:0000256" key="6">
    <source>
        <dbReference type="PROSITE-ProRule" id="PRU00108"/>
    </source>
</evidence>
<name>A0A9C5YXS4_9MUSC</name>
<dbReference type="InterPro" id="IPR050720">
    <property type="entry name" value="Engrailed_Homeobox_TFs"/>
</dbReference>
<dbReference type="InterPro" id="IPR017970">
    <property type="entry name" value="Homeobox_CS"/>
</dbReference>
<protein>
    <recommendedName>
        <fullName evidence="8">Homeobox protein engrailed-like</fullName>
    </recommendedName>
</protein>
<dbReference type="PRINTS" id="PR00031">
    <property type="entry name" value="HTHREPRESSR"/>
</dbReference>
<evidence type="ECO:0000256" key="5">
    <source>
        <dbReference type="ARBA" id="ARBA00023242"/>
    </source>
</evidence>
<feature type="domain" description="Homeobox" evidence="10">
    <location>
        <begin position="559"/>
        <end position="619"/>
    </location>
</feature>
<dbReference type="PRINTS" id="PR00024">
    <property type="entry name" value="HOMEOBOX"/>
</dbReference>
<feature type="region of interest" description="Disordered" evidence="9">
    <location>
        <begin position="526"/>
        <end position="567"/>
    </location>
</feature>
<feature type="compositionally biased region" description="Polar residues" evidence="9">
    <location>
        <begin position="163"/>
        <end position="173"/>
    </location>
</feature>
<dbReference type="GO" id="GO:0000981">
    <property type="term" value="F:DNA-binding transcription factor activity, RNA polymerase II-specific"/>
    <property type="evidence" value="ECO:0007669"/>
    <property type="project" value="InterPro"/>
</dbReference>
<dbReference type="PROSITE" id="PS50071">
    <property type="entry name" value="HOMEOBOX_2"/>
    <property type="match status" value="1"/>
</dbReference>
<evidence type="ECO:0000313" key="11">
    <source>
        <dbReference type="Proteomes" id="UP000092443"/>
    </source>
</evidence>
<dbReference type="Pfam" id="PF00046">
    <property type="entry name" value="Homeodomain"/>
    <property type="match status" value="1"/>
</dbReference>
<dbReference type="CDD" id="cd00086">
    <property type="entry name" value="homeodomain"/>
    <property type="match status" value="1"/>
</dbReference>
<dbReference type="Proteomes" id="UP000092443">
    <property type="component" value="Unplaced"/>
</dbReference>
<organism evidence="11 12">
    <name type="scientific">Glossina fuscipes</name>
    <dbReference type="NCBI Taxonomy" id="7396"/>
    <lineage>
        <taxon>Eukaryota</taxon>
        <taxon>Metazoa</taxon>
        <taxon>Ecdysozoa</taxon>
        <taxon>Arthropoda</taxon>
        <taxon>Hexapoda</taxon>
        <taxon>Insecta</taxon>
        <taxon>Pterygota</taxon>
        <taxon>Neoptera</taxon>
        <taxon>Endopterygota</taxon>
        <taxon>Diptera</taxon>
        <taxon>Brachycera</taxon>
        <taxon>Muscomorpha</taxon>
        <taxon>Hippoboscoidea</taxon>
        <taxon>Glossinidae</taxon>
        <taxon>Glossina</taxon>
    </lineage>
</organism>
<dbReference type="InterPro" id="IPR020479">
    <property type="entry name" value="HD_metazoa"/>
</dbReference>
<dbReference type="InterPro" id="IPR000047">
    <property type="entry name" value="HTH_motif"/>
</dbReference>
<dbReference type="PROSITE" id="PS00027">
    <property type="entry name" value="HOMEOBOX_1"/>
    <property type="match status" value="1"/>
</dbReference>
<comment type="similarity">
    <text evidence="8">Belongs to the Engrailed homeobox family.</text>
</comment>
<dbReference type="GO" id="GO:0030182">
    <property type="term" value="P:neuron differentiation"/>
    <property type="evidence" value="ECO:0007669"/>
    <property type="project" value="TreeGrafter"/>
</dbReference>
<evidence type="ECO:0000256" key="2">
    <source>
        <dbReference type="ARBA" id="ARBA00022473"/>
    </source>
</evidence>
<feature type="DNA-binding region" description="Homeobox" evidence="6">
    <location>
        <begin position="561"/>
        <end position="620"/>
    </location>
</feature>
<dbReference type="GO" id="GO:0005634">
    <property type="term" value="C:nucleus"/>
    <property type="evidence" value="ECO:0007669"/>
    <property type="project" value="UniProtKB-SubCell"/>
</dbReference>
<sequence>MHPDYSLVLQKCASSPRLCVQQTLTIAADYLIPPPPAMAATATFAECCKNSQPTKGDEFVRIDSDEDEDCDNLTTTTTTTVSTSNRRHPLFIGENEDDDEIVDEELDETKSMCSELSVGREVQNVDDLEGTTSKPPKDPGGRVSLLDMNDNQSNSSQDEDTNADTVRTSKSTQRNPFALASSLRFSVPFGFPTNPACPAISPFQEEFLRKSHLYAEELMKHQMQLMAAARASAFSLRSTQNTALAQSPLSVNSFSKIGQISAAAAAAAMASNLTVPPQQYNFQPQHYAAVPSDTLAKLSALSKQAPSTQVMSTLNQLQTQMQARLPSALLNNDHEQLHERALKFSIDNILKADFGRNQYNDLSECSRKANNVSKIARSSKRNLTNNHATNSNDISDALPSPTQTYSTSVSVASMCTNSNDSSSTVVSSSYGGGSSVDLVKLSPLQTPAVSPQSQAQPTIASAQPTTALLTSTSCNNSTESAKVTGNCASKSSLDDNKETCSSTSSTSGGSGPIVWPAWVYCTRYSDRPSSGRSPRVRKPKKTNNISQVSEKGQTPTATSEDKRPRTAFSGSQLARLKHEFNENRYLTEKRRQQLSSELGLNEAQIKIWFQNKRAKLKKSSGVKNPLALQLMAQGLYNHSTVPLTREEEELQEMQEREREAAAAAAVANSLTPTSANAVTS</sequence>
<dbReference type="SMART" id="SM00389">
    <property type="entry name" value="HOX"/>
    <property type="match status" value="1"/>
</dbReference>
<feature type="region of interest" description="Disordered" evidence="9">
    <location>
        <begin position="116"/>
        <end position="173"/>
    </location>
</feature>
<feature type="region of interest" description="Disordered" evidence="9">
    <location>
        <begin position="476"/>
        <end position="509"/>
    </location>
</feature>
<dbReference type="GO" id="GO:0000978">
    <property type="term" value="F:RNA polymerase II cis-regulatory region sequence-specific DNA binding"/>
    <property type="evidence" value="ECO:0007669"/>
    <property type="project" value="TreeGrafter"/>
</dbReference>
<feature type="compositionally biased region" description="Polar residues" evidence="9">
    <location>
        <begin position="381"/>
        <end position="403"/>
    </location>
</feature>
<keyword evidence="4 6" id="KW-0371">Homeobox</keyword>
<evidence type="ECO:0000313" key="12">
    <source>
        <dbReference type="RefSeq" id="XP_037887786.1"/>
    </source>
</evidence>
<proteinExistence type="inferred from homology"/>
<evidence type="ECO:0000256" key="3">
    <source>
        <dbReference type="ARBA" id="ARBA00023125"/>
    </source>
</evidence>
<evidence type="ECO:0000256" key="8">
    <source>
        <dbReference type="RuleBase" id="RU510713"/>
    </source>
</evidence>
<evidence type="ECO:0000259" key="10">
    <source>
        <dbReference type="PROSITE" id="PS50071"/>
    </source>
</evidence>
<feature type="region of interest" description="Disordered" evidence="9">
    <location>
        <begin position="75"/>
        <end position="100"/>
    </location>
</feature>
<dbReference type="PROSITE" id="PS00033">
    <property type="entry name" value="ENGRAILED"/>
    <property type="match status" value="1"/>
</dbReference>
<dbReference type="InterPro" id="IPR019737">
    <property type="entry name" value="Homeobox-engrailed_CS"/>
</dbReference>
<dbReference type="Gene3D" id="1.10.10.60">
    <property type="entry name" value="Homeodomain-like"/>
    <property type="match status" value="1"/>
</dbReference>
<feature type="region of interest" description="Disordered" evidence="9">
    <location>
        <begin position="376"/>
        <end position="403"/>
    </location>
</feature>
<dbReference type="InterPro" id="IPR019549">
    <property type="entry name" value="Homeobox-engrailed_C-terminal"/>
</dbReference>
<keyword evidence="5 6" id="KW-0539">Nucleus</keyword>
<dbReference type="PANTHER" id="PTHR24341:SF6">
    <property type="entry name" value="HOMEOBOX PROTEIN INVECTED"/>
    <property type="match status" value="1"/>
</dbReference>
<dbReference type="KEGG" id="gfs:119636491"/>
<dbReference type="InterPro" id="IPR000747">
    <property type="entry name" value="HD_engrailed"/>
</dbReference>
<accession>A0A9C5YXS4</accession>